<proteinExistence type="predicted"/>
<sequence length="379" mass="42749">MSKSPLSFEIPTPGGVGPAPPSIASISTTSASTTPTHDDEGYCSGPNTASTSDYIKPFQWDFYQPPWPIKLSSSSAAKLSPTPAAPHYKVLRDLGDVKDFMASASFPFKYDEDKQWCWDRTPSPTPTEYRCDDHWTYSHDDDFVDSQTPTSPILSSSGYSDGFTTSTATAHSSTNQSEAQPSTVPEMLQKGYTYSLHGPRLHQSPPPSPPTPYNHWRIPLRNFPPPGPPPLTPRGRFVAEFDNLFKRMLLLAQAAYHQLRLHGTTKPDLHQRFSVQVEQIRIYMYEFGGCVERDSGVRYDKTVELRMIAECAGMCVLGTKEVGVRWPDVGYKGRRWRKKMKQMKEMWEVARERVCELVFGEECVHGRAVWVQNYGYCSN</sequence>
<dbReference type="Proteomes" id="UP000799755">
    <property type="component" value="Unassembled WGS sequence"/>
</dbReference>
<evidence type="ECO:0000313" key="1">
    <source>
        <dbReference type="EMBL" id="KAF2468433.1"/>
    </source>
</evidence>
<accession>A0ACB6QN71</accession>
<reference evidence="1" key="1">
    <citation type="journal article" date="2020" name="Stud. Mycol.">
        <title>101 Dothideomycetes genomes: a test case for predicting lifestyles and emergence of pathogens.</title>
        <authorList>
            <person name="Haridas S."/>
            <person name="Albert R."/>
            <person name="Binder M."/>
            <person name="Bloem J."/>
            <person name="Labutti K."/>
            <person name="Salamov A."/>
            <person name="Andreopoulos B."/>
            <person name="Baker S."/>
            <person name="Barry K."/>
            <person name="Bills G."/>
            <person name="Bluhm B."/>
            <person name="Cannon C."/>
            <person name="Castanera R."/>
            <person name="Culley D."/>
            <person name="Daum C."/>
            <person name="Ezra D."/>
            <person name="Gonzalez J."/>
            <person name="Henrissat B."/>
            <person name="Kuo A."/>
            <person name="Liang C."/>
            <person name="Lipzen A."/>
            <person name="Lutzoni F."/>
            <person name="Magnuson J."/>
            <person name="Mondo S."/>
            <person name="Nolan M."/>
            <person name="Ohm R."/>
            <person name="Pangilinan J."/>
            <person name="Park H.-J."/>
            <person name="Ramirez L."/>
            <person name="Alfaro M."/>
            <person name="Sun H."/>
            <person name="Tritt A."/>
            <person name="Yoshinaga Y."/>
            <person name="Zwiers L.-H."/>
            <person name="Turgeon B."/>
            <person name="Goodwin S."/>
            <person name="Spatafora J."/>
            <person name="Crous P."/>
            <person name="Grigoriev I."/>
        </authorList>
    </citation>
    <scope>NUCLEOTIDE SEQUENCE</scope>
    <source>
        <strain evidence="1">ATCC 200398</strain>
    </source>
</reference>
<comment type="caution">
    <text evidence="1">The sequence shown here is derived from an EMBL/GenBank/DDBJ whole genome shotgun (WGS) entry which is preliminary data.</text>
</comment>
<evidence type="ECO:0000313" key="2">
    <source>
        <dbReference type="Proteomes" id="UP000799755"/>
    </source>
</evidence>
<dbReference type="EMBL" id="MU003515">
    <property type="protein sequence ID" value="KAF2468433.1"/>
    <property type="molecule type" value="Genomic_DNA"/>
</dbReference>
<organism evidence="1 2">
    <name type="scientific">Lindgomyces ingoldianus</name>
    <dbReference type="NCBI Taxonomy" id="673940"/>
    <lineage>
        <taxon>Eukaryota</taxon>
        <taxon>Fungi</taxon>
        <taxon>Dikarya</taxon>
        <taxon>Ascomycota</taxon>
        <taxon>Pezizomycotina</taxon>
        <taxon>Dothideomycetes</taxon>
        <taxon>Pleosporomycetidae</taxon>
        <taxon>Pleosporales</taxon>
        <taxon>Lindgomycetaceae</taxon>
        <taxon>Lindgomyces</taxon>
    </lineage>
</organism>
<protein>
    <submittedName>
        <fullName evidence="1">Uncharacterized protein</fullName>
    </submittedName>
</protein>
<name>A0ACB6QN71_9PLEO</name>
<gene>
    <name evidence="1" type="ORF">BDR25DRAFT_315923</name>
</gene>
<keyword evidence="2" id="KW-1185">Reference proteome</keyword>